<dbReference type="SUPFAM" id="SSF53756">
    <property type="entry name" value="UDP-Glycosyltransferase/glycogen phosphorylase"/>
    <property type="match status" value="1"/>
</dbReference>
<reference evidence="1 2" key="2">
    <citation type="submission" date="2024-09" db="EMBL/GenBank/DDBJ databases">
        <title>Draft genome sequence of Candidatus Magnetaquicoccaceae bacterium FCR-1.</title>
        <authorList>
            <person name="Shimoshige H."/>
            <person name="Shimamura S."/>
            <person name="Taoka A."/>
            <person name="Kobayashi H."/>
            <person name="Maekawa T."/>
        </authorList>
    </citation>
    <scope>NUCLEOTIDE SEQUENCE [LARGE SCALE GENOMIC DNA]</scope>
    <source>
        <strain evidence="1 2">FCR-1</strain>
    </source>
</reference>
<comment type="caution">
    <text evidence="1">The sequence shown here is derived from an EMBL/GenBank/DDBJ whole genome shotgun (WGS) entry which is preliminary data.</text>
</comment>
<proteinExistence type="predicted"/>
<organism evidence="1 2">
    <name type="scientific">Candidatus Magnetaquiglobus chichijimensis</name>
    <dbReference type="NCBI Taxonomy" id="3141448"/>
    <lineage>
        <taxon>Bacteria</taxon>
        <taxon>Pseudomonadati</taxon>
        <taxon>Pseudomonadota</taxon>
        <taxon>Magnetococcia</taxon>
        <taxon>Magnetococcales</taxon>
        <taxon>Candidatus Magnetaquicoccaceae</taxon>
        <taxon>Candidatus Magnetaquiglobus</taxon>
    </lineage>
</organism>
<name>A0ABQ0C4T5_9PROT</name>
<keyword evidence="2" id="KW-1185">Reference proteome</keyword>
<evidence type="ECO:0000313" key="1">
    <source>
        <dbReference type="EMBL" id="GAB0055881.1"/>
    </source>
</evidence>
<sequence>MRLQSGPWGGGNRFGSALGAYLRQLGHEVCHDLTPRDLDIILLAEPEGRLRISAYDHADILRYLLFVNKKALVVHRINNTSEARDDESKTFNRFRIHANRIADHTVFVSQWVRSCYLASGFGADRPASVILNGADARLWRPGDPGTRAHDGCLRIVTHHWSTHANKGWDIYRRLDALQGQSPWNEWLRFTFVGRLPEGERIENGRHVMPCTGEALAEELRGHDVYLTASRFEAGPNHLLEGAMCGLPLLYLESGSMAEYGDGYGIPYTPGTLENVLLAMREERNSWRQKVLEYPFTADRMCGAYLELFERLFAERADLMTARRWSSQWVWMVKCLLKRPWSG</sequence>
<dbReference type="Proteomes" id="UP001628193">
    <property type="component" value="Unassembled WGS sequence"/>
</dbReference>
<evidence type="ECO:0000313" key="2">
    <source>
        <dbReference type="Proteomes" id="UP001628193"/>
    </source>
</evidence>
<accession>A0ABQ0C4T5</accession>
<gene>
    <name evidence="1" type="ORF">SIID45300_00180</name>
</gene>
<protein>
    <recommendedName>
        <fullName evidence="3">Glycosyltransferase</fullName>
    </recommendedName>
</protein>
<dbReference type="Gene3D" id="3.40.50.2000">
    <property type="entry name" value="Glycogen Phosphorylase B"/>
    <property type="match status" value="2"/>
</dbReference>
<evidence type="ECO:0008006" key="3">
    <source>
        <dbReference type="Google" id="ProtNLM"/>
    </source>
</evidence>
<dbReference type="EMBL" id="BAAFGK010000001">
    <property type="protein sequence ID" value="GAB0055881.1"/>
    <property type="molecule type" value="Genomic_DNA"/>
</dbReference>
<reference evidence="1 2" key="1">
    <citation type="submission" date="2024-05" db="EMBL/GenBank/DDBJ databases">
        <authorList>
            <consortium name="Candidatus Magnetaquicoccaceae bacterium FCR-1 genome sequencing consortium"/>
            <person name="Shimoshige H."/>
            <person name="Shimamura S."/>
            <person name="Taoka A."/>
            <person name="Kobayashi H."/>
            <person name="Maekawa T."/>
        </authorList>
    </citation>
    <scope>NUCLEOTIDE SEQUENCE [LARGE SCALE GENOMIC DNA]</scope>
    <source>
        <strain evidence="1 2">FCR-1</strain>
    </source>
</reference>